<accession>A0ABP9AAM2</accession>
<evidence type="ECO:0000256" key="1">
    <source>
        <dbReference type="ARBA" id="ARBA00023015"/>
    </source>
</evidence>
<evidence type="ECO:0000256" key="3">
    <source>
        <dbReference type="ARBA" id="ARBA00023163"/>
    </source>
</evidence>
<dbReference type="SMART" id="SM00354">
    <property type="entry name" value="HTH_LACI"/>
    <property type="match status" value="1"/>
</dbReference>
<dbReference type="Gene3D" id="3.40.50.2300">
    <property type="match status" value="2"/>
</dbReference>
<dbReference type="PANTHER" id="PTHR30146">
    <property type="entry name" value="LACI-RELATED TRANSCRIPTIONAL REPRESSOR"/>
    <property type="match status" value="1"/>
</dbReference>
<evidence type="ECO:0000313" key="6">
    <source>
        <dbReference type="Proteomes" id="UP001501645"/>
    </source>
</evidence>
<dbReference type="RefSeq" id="WP_345438867.1">
    <property type="nucleotide sequence ID" value="NZ_BAABKO010000003.1"/>
</dbReference>
<dbReference type="InterPro" id="IPR046335">
    <property type="entry name" value="LacI/GalR-like_sensor"/>
</dbReference>
<organism evidence="5 6">
    <name type="scientific">Microbacterium gilvum</name>
    <dbReference type="NCBI Taxonomy" id="1336204"/>
    <lineage>
        <taxon>Bacteria</taxon>
        <taxon>Bacillati</taxon>
        <taxon>Actinomycetota</taxon>
        <taxon>Actinomycetes</taxon>
        <taxon>Micrococcales</taxon>
        <taxon>Microbacteriaceae</taxon>
        <taxon>Microbacterium</taxon>
    </lineage>
</organism>
<dbReference type="Proteomes" id="UP001501645">
    <property type="component" value="Unassembled WGS sequence"/>
</dbReference>
<dbReference type="Pfam" id="PF13377">
    <property type="entry name" value="Peripla_BP_3"/>
    <property type="match status" value="1"/>
</dbReference>
<dbReference type="InterPro" id="IPR028082">
    <property type="entry name" value="Peripla_BP_I"/>
</dbReference>
<gene>
    <name evidence="5" type="ORF">GCM10023351_20890</name>
</gene>
<keyword evidence="1" id="KW-0805">Transcription regulation</keyword>
<dbReference type="Pfam" id="PF00356">
    <property type="entry name" value="LacI"/>
    <property type="match status" value="1"/>
</dbReference>
<dbReference type="EMBL" id="BAABKO010000003">
    <property type="protein sequence ID" value="GAA4776107.1"/>
    <property type="molecule type" value="Genomic_DNA"/>
</dbReference>
<keyword evidence="2 5" id="KW-0238">DNA-binding</keyword>
<dbReference type="PROSITE" id="PS00356">
    <property type="entry name" value="HTH_LACI_1"/>
    <property type="match status" value="1"/>
</dbReference>
<dbReference type="InterPro" id="IPR010982">
    <property type="entry name" value="Lambda_DNA-bd_dom_sf"/>
</dbReference>
<evidence type="ECO:0000259" key="4">
    <source>
        <dbReference type="PROSITE" id="PS50932"/>
    </source>
</evidence>
<dbReference type="InterPro" id="IPR000843">
    <property type="entry name" value="HTH_LacI"/>
</dbReference>
<keyword evidence="3" id="KW-0804">Transcription</keyword>
<reference evidence="6" key="1">
    <citation type="journal article" date="2019" name="Int. J. Syst. Evol. Microbiol.">
        <title>The Global Catalogue of Microorganisms (GCM) 10K type strain sequencing project: providing services to taxonomists for standard genome sequencing and annotation.</title>
        <authorList>
            <consortium name="The Broad Institute Genomics Platform"/>
            <consortium name="The Broad Institute Genome Sequencing Center for Infectious Disease"/>
            <person name="Wu L."/>
            <person name="Ma J."/>
        </authorList>
    </citation>
    <scope>NUCLEOTIDE SEQUENCE [LARGE SCALE GENOMIC DNA]</scope>
    <source>
        <strain evidence="6">JCM 18537</strain>
    </source>
</reference>
<keyword evidence="6" id="KW-1185">Reference proteome</keyword>
<dbReference type="PANTHER" id="PTHR30146:SF109">
    <property type="entry name" value="HTH-TYPE TRANSCRIPTIONAL REGULATOR GALS"/>
    <property type="match status" value="1"/>
</dbReference>
<dbReference type="SUPFAM" id="SSF53822">
    <property type="entry name" value="Periplasmic binding protein-like I"/>
    <property type="match status" value="1"/>
</dbReference>
<dbReference type="CDD" id="cd06267">
    <property type="entry name" value="PBP1_LacI_sugar_binding-like"/>
    <property type="match status" value="1"/>
</dbReference>
<protein>
    <submittedName>
        <fullName evidence="5">LacI family DNA-binding transcriptional regulator</fullName>
    </submittedName>
</protein>
<feature type="domain" description="HTH lacI-type" evidence="4">
    <location>
        <begin position="7"/>
        <end position="61"/>
    </location>
</feature>
<evidence type="ECO:0000256" key="2">
    <source>
        <dbReference type="ARBA" id="ARBA00023125"/>
    </source>
</evidence>
<dbReference type="Gene3D" id="1.10.260.40">
    <property type="entry name" value="lambda repressor-like DNA-binding domains"/>
    <property type="match status" value="1"/>
</dbReference>
<dbReference type="GO" id="GO:0003677">
    <property type="term" value="F:DNA binding"/>
    <property type="evidence" value="ECO:0007669"/>
    <property type="project" value="UniProtKB-KW"/>
</dbReference>
<dbReference type="CDD" id="cd01392">
    <property type="entry name" value="HTH_LacI"/>
    <property type="match status" value="1"/>
</dbReference>
<evidence type="ECO:0000313" key="5">
    <source>
        <dbReference type="EMBL" id="GAA4776107.1"/>
    </source>
</evidence>
<dbReference type="SUPFAM" id="SSF47413">
    <property type="entry name" value="lambda repressor-like DNA-binding domains"/>
    <property type="match status" value="1"/>
</dbReference>
<dbReference type="PROSITE" id="PS50932">
    <property type="entry name" value="HTH_LACI_2"/>
    <property type="match status" value="1"/>
</dbReference>
<comment type="caution">
    <text evidence="5">The sequence shown here is derived from an EMBL/GenBank/DDBJ whole genome shotgun (WGS) entry which is preliminary data.</text>
</comment>
<name>A0ABP9AAM2_9MICO</name>
<sequence length="324" mass="33724">MARGARATIVDVAEAAGVSRQTVSRAMNDLPGISADTKRRVLDAAQRLAYRPSRFGRGLVTGGERQLGLVVNDLRNPYSPELAATVVRLAADEGWNVMLVDIGLAKDADRLLASLRDQADVVVGYLGERSAGWEDGLGATPLIQLDPGGDTVHASVRLDPTRAVDALAAHLVAHGVRRPLVLDASAQGAPSARGAAIRDALARHGAPAELLHASASTAEHAAAMAAQAVRRASPPDAVVAFNDLMALGVLSACRHAGLDVPRDIRVAGIDGLTIGALVAPTLTTLAVDFDEVARDTLALAAALRDGESPQHRTVAHRLVLRESA</sequence>
<proteinExistence type="predicted"/>